<keyword evidence="10" id="KW-1185">Reference proteome</keyword>
<evidence type="ECO:0000256" key="4">
    <source>
        <dbReference type="ARBA" id="ARBA00022771"/>
    </source>
</evidence>
<keyword evidence="4 7" id="KW-0863">Zinc-finger</keyword>
<evidence type="ECO:0000256" key="3">
    <source>
        <dbReference type="ARBA" id="ARBA00022737"/>
    </source>
</evidence>
<dbReference type="EMBL" id="JXCE01000206">
    <property type="protein sequence ID" value="KPA39276.1"/>
    <property type="molecule type" value="Genomic_DNA"/>
</dbReference>
<reference evidence="9 10" key="1">
    <citation type="submission" date="2015-04" db="EMBL/GenBank/DDBJ databases">
        <title>The draft genome sequence of Fusarium langsethiae, a T-2/HT-2 mycotoxin producer.</title>
        <authorList>
            <person name="Lysoe E."/>
            <person name="Divon H.H."/>
            <person name="Terzi V."/>
            <person name="Orru L."/>
            <person name="Lamontanara A."/>
            <person name="Kolseth A.-K."/>
            <person name="Frandsen R.J."/>
            <person name="Nielsen K."/>
            <person name="Thrane U."/>
        </authorList>
    </citation>
    <scope>NUCLEOTIDE SEQUENCE [LARGE SCALE GENOMIC DNA]</scope>
    <source>
        <strain evidence="9 10">Fl201059</strain>
    </source>
</reference>
<dbReference type="InterPro" id="IPR036236">
    <property type="entry name" value="Znf_C2H2_sf"/>
</dbReference>
<dbReference type="OrthoDB" id="8117402at2759"/>
<organism evidence="9 10">
    <name type="scientific">Fusarium langsethiae</name>
    <dbReference type="NCBI Taxonomy" id="179993"/>
    <lineage>
        <taxon>Eukaryota</taxon>
        <taxon>Fungi</taxon>
        <taxon>Dikarya</taxon>
        <taxon>Ascomycota</taxon>
        <taxon>Pezizomycotina</taxon>
        <taxon>Sordariomycetes</taxon>
        <taxon>Hypocreomycetidae</taxon>
        <taxon>Hypocreales</taxon>
        <taxon>Nectriaceae</taxon>
        <taxon>Fusarium</taxon>
    </lineage>
</organism>
<comment type="caution">
    <text evidence="9">The sequence shown here is derived from an EMBL/GenBank/DDBJ whole genome shotgun (WGS) entry which is preliminary data.</text>
</comment>
<evidence type="ECO:0000256" key="5">
    <source>
        <dbReference type="ARBA" id="ARBA00022833"/>
    </source>
</evidence>
<keyword evidence="2" id="KW-0479">Metal-binding</keyword>
<dbReference type="Proteomes" id="UP000037904">
    <property type="component" value="Unassembled WGS sequence"/>
</dbReference>
<feature type="domain" description="C2H2-type" evidence="8">
    <location>
        <begin position="133"/>
        <end position="163"/>
    </location>
</feature>
<proteinExistence type="predicted"/>
<evidence type="ECO:0000313" key="9">
    <source>
        <dbReference type="EMBL" id="KPA39276.1"/>
    </source>
</evidence>
<accession>A0A0M9ETP7</accession>
<dbReference type="Pfam" id="PF00096">
    <property type="entry name" value="zf-C2H2"/>
    <property type="match status" value="1"/>
</dbReference>
<protein>
    <submittedName>
        <fullName evidence="9">Transcription factor</fullName>
    </submittedName>
</protein>
<dbReference type="InterPro" id="IPR050331">
    <property type="entry name" value="Zinc_finger"/>
</dbReference>
<evidence type="ECO:0000256" key="1">
    <source>
        <dbReference type="ARBA" id="ARBA00004123"/>
    </source>
</evidence>
<dbReference type="PROSITE" id="PS50157">
    <property type="entry name" value="ZINC_FINGER_C2H2_2"/>
    <property type="match status" value="2"/>
</dbReference>
<keyword evidence="6" id="KW-0539">Nucleus</keyword>
<dbReference type="GO" id="GO:0005634">
    <property type="term" value="C:nucleus"/>
    <property type="evidence" value="ECO:0007669"/>
    <property type="project" value="UniProtKB-SubCell"/>
</dbReference>
<keyword evidence="3" id="KW-0677">Repeat</keyword>
<dbReference type="SMART" id="SM00355">
    <property type="entry name" value="ZnF_C2H2"/>
    <property type="match status" value="3"/>
</dbReference>
<dbReference type="Gene3D" id="3.30.160.60">
    <property type="entry name" value="Classic Zinc Finger"/>
    <property type="match status" value="1"/>
</dbReference>
<feature type="domain" description="C2H2-type" evidence="8">
    <location>
        <begin position="195"/>
        <end position="223"/>
    </location>
</feature>
<dbReference type="PROSITE" id="PS00028">
    <property type="entry name" value="ZINC_FINGER_C2H2_1"/>
    <property type="match status" value="3"/>
</dbReference>
<dbReference type="GO" id="GO:0010468">
    <property type="term" value="P:regulation of gene expression"/>
    <property type="evidence" value="ECO:0007669"/>
    <property type="project" value="TreeGrafter"/>
</dbReference>
<dbReference type="SUPFAM" id="SSF57667">
    <property type="entry name" value="beta-beta-alpha zinc fingers"/>
    <property type="match status" value="2"/>
</dbReference>
<comment type="subcellular location">
    <subcellularLocation>
        <location evidence="1">Nucleus</location>
    </subcellularLocation>
</comment>
<dbReference type="PANTHER" id="PTHR16515">
    <property type="entry name" value="PR DOMAIN ZINC FINGER PROTEIN"/>
    <property type="match status" value="1"/>
</dbReference>
<sequence length="255" mass="28930">MARRTKKSGTALVSDGKQGFITSFFGLSDDKIFDPENGIDLSKSTVVLDTWCTNYTMSNYATSDWPSIPVTIAAVPLHHSFFRVYLALGDKVWKGRQEHVAPEDQRDWQVAPVNTDQGEIDEKHWTAPERMPWVCDRGSCGRRFRTQKCMLRHQKFGHDQYRPFACDEDGCNFSARVQQHVDINKATVHRGEKSFQCDICGETFGQPTARDTHVRTMHSDAAARACDVCGEVVPNSRALVNHKNRAHPDPTWNYV</sequence>
<gene>
    <name evidence="9" type="ORF">FLAG1_07863</name>
</gene>
<evidence type="ECO:0000256" key="7">
    <source>
        <dbReference type="PROSITE-ProRule" id="PRU00042"/>
    </source>
</evidence>
<dbReference type="PANTHER" id="PTHR16515:SF66">
    <property type="entry name" value="C2H2-TYPE DOMAIN-CONTAINING PROTEIN"/>
    <property type="match status" value="1"/>
</dbReference>
<dbReference type="InterPro" id="IPR013087">
    <property type="entry name" value="Znf_C2H2_type"/>
</dbReference>
<dbReference type="GO" id="GO:0008270">
    <property type="term" value="F:zinc ion binding"/>
    <property type="evidence" value="ECO:0007669"/>
    <property type="project" value="UniProtKB-KW"/>
</dbReference>
<name>A0A0M9ETP7_FUSLA</name>
<evidence type="ECO:0000259" key="8">
    <source>
        <dbReference type="PROSITE" id="PS50157"/>
    </source>
</evidence>
<evidence type="ECO:0000256" key="2">
    <source>
        <dbReference type="ARBA" id="ARBA00022723"/>
    </source>
</evidence>
<dbReference type="AlphaFoldDB" id="A0A0M9ETP7"/>
<keyword evidence="5" id="KW-0862">Zinc</keyword>
<evidence type="ECO:0000256" key="6">
    <source>
        <dbReference type="ARBA" id="ARBA00023242"/>
    </source>
</evidence>
<evidence type="ECO:0000313" key="10">
    <source>
        <dbReference type="Proteomes" id="UP000037904"/>
    </source>
</evidence>